<accession>G0UPH0</accession>
<proteinExistence type="predicted"/>
<evidence type="ECO:0000313" key="1">
    <source>
        <dbReference type="EMBL" id="CCC91281.1"/>
    </source>
</evidence>
<organism evidence="1">
    <name type="scientific">Trypanosoma congolense (strain IL3000)</name>
    <dbReference type="NCBI Taxonomy" id="1068625"/>
    <lineage>
        <taxon>Eukaryota</taxon>
        <taxon>Discoba</taxon>
        <taxon>Euglenozoa</taxon>
        <taxon>Kinetoplastea</taxon>
        <taxon>Metakinetoplastina</taxon>
        <taxon>Trypanosomatida</taxon>
        <taxon>Trypanosomatidae</taxon>
        <taxon>Trypanosoma</taxon>
        <taxon>Nannomonas</taxon>
    </lineage>
</organism>
<dbReference type="AlphaFoldDB" id="G0UPH0"/>
<dbReference type="EMBL" id="HE575320">
    <property type="protein sequence ID" value="CCC91281.1"/>
    <property type="molecule type" value="Genomic_DNA"/>
</dbReference>
<protein>
    <submittedName>
        <fullName evidence="1">Uncharacterized protein</fullName>
    </submittedName>
</protein>
<gene>
    <name evidence="1" type="ORF">TCIL3000_7_820</name>
</gene>
<reference evidence="1" key="1">
    <citation type="journal article" date="2012" name="Proc. Natl. Acad. Sci. U.S.A.">
        <title>Antigenic diversity is generated by distinct evolutionary mechanisms in African trypanosome species.</title>
        <authorList>
            <person name="Jackson A.P."/>
            <person name="Berry A."/>
            <person name="Aslett M."/>
            <person name="Allison H.C."/>
            <person name="Burton P."/>
            <person name="Vavrova-Anderson J."/>
            <person name="Brown R."/>
            <person name="Browne H."/>
            <person name="Corton N."/>
            <person name="Hauser H."/>
            <person name="Gamble J."/>
            <person name="Gilderthorp R."/>
            <person name="Marcello L."/>
            <person name="McQuillan J."/>
            <person name="Otto T.D."/>
            <person name="Quail M.A."/>
            <person name="Sanders M.J."/>
            <person name="van Tonder A."/>
            <person name="Ginger M.L."/>
            <person name="Field M.C."/>
            <person name="Barry J.D."/>
            <person name="Hertz-Fowler C."/>
            <person name="Berriman M."/>
        </authorList>
    </citation>
    <scope>NUCLEOTIDE SEQUENCE</scope>
    <source>
        <strain evidence="1">IL3000</strain>
    </source>
</reference>
<name>G0UPH0_TRYCI</name>
<sequence>MQKVAGQQRQTCGWKRTITNRVTHFTSYAVQWVKPKDHYFLGRAAEKSPPNPTSTRESRSYRCCVRSSDIRLMRRMTKPLIIYRTTIESWNNTNGRLLNCTLPLLPGHSAPPPPLVPPPPALAGMA</sequence>